<dbReference type="OrthoDB" id="508722at2759"/>
<keyword evidence="4" id="KW-1185">Reference proteome</keyword>
<evidence type="ECO:0000313" key="3">
    <source>
        <dbReference type="EMBL" id="KAI3424710.1"/>
    </source>
</evidence>
<reference evidence="3" key="2">
    <citation type="submission" date="2020-11" db="EMBL/GenBank/DDBJ databases">
        <authorList>
            <person name="Cecchin M."/>
            <person name="Marcolungo L."/>
            <person name="Rossato M."/>
            <person name="Girolomoni L."/>
            <person name="Cosentino E."/>
            <person name="Cuine S."/>
            <person name="Li-Beisson Y."/>
            <person name="Delledonne M."/>
            <person name="Ballottari M."/>
        </authorList>
    </citation>
    <scope>NUCLEOTIDE SEQUENCE</scope>
    <source>
        <strain evidence="3">211/11P</strain>
        <tissue evidence="3">Whole cell</tissue>
    </source>
</reference>
<feature type="transmembrane region" description="Helical" evidence="2">
    <location>
        <begin position="102"/>
        <end position="122"/>
    </location>
</feature>
<keyword evidence="2" id="KW-0472">Membrane</keyword>
<feature type="transmembrane region" description="Helical" evidence="2">
    <location>
        <begin position="12"/>
        <end position="29"/>
    </location>
</feature>
<sequence>MVSREALRGTSYILALIQIAIAVAISIVVRQELWRYTGGWRWAPSWWAHTSPDNVCLMGSGSVNLCAFTYVVVAVSLAASVTLFITQCFPRGATRCCAALELWLAAFLTAWWAAAAATGTAYGVRADNSSPPMREQAARTAVWALAWAEMVLWGCSAALAAYTRFDLRRRRDDLEMSSSATGSSRYERYTDRTPSPFTDSASKWKEARSAHKVDRSKSDPIARQLEV</sequence>
<feature type="transmembrane region" description="Helical" evidence="2">
    <location>
        <begin position="142"/>
        <end position="162"/>
    </location>
</feature>
<feature type="compositionally biased region" description="Polar residues" evidence="1">
    <location>
        <begin position="192"/>
        <end position="201"/>
    </location>
</feature>
<evidence type="ECO:0000313" key="4">
    <source>
        <dbReference type="Proteomes" id="UP001055712"/>
    </source>
</evidence>
<reference evidence="3" key="1">
    <citation type="journal article" date="2019" name="Plant J.">
        <title>Chlorella vulgaris genome assembly and annotation reveals the molecular basis for metabolic acclimation to high light conditions.</title>
        <authorList>
            <person name="Cecchin M."/>
            <person name="Marcolungo L."/>
            <person name="Rossato M."/>
            <person name="Girolomoni L."/>
            <person name="Cosentino E."/>
            <person name="Cuine S."/>
            <person name="Li-Beisson Y."/>
            <person name="Delledonne M."/>
            <person name="Ballottari M."/>
        </authorList>
    </citation>
    <scope>NUCLEOTIDE SEQUENCE</scope>
    <source>
        <strain evidence="3">211/11P</strain>
    </source>
</reference>
<comment type="caution">
    <text evidence="3">The sequence shown here is derived from an EMBL/GenBank/DDBJ whole genome shotgun (WGS) entry which is preliminary data.</text>
</comment>
<evidence type="ECO:0000256" key="1">
    <source>
        <dbReference type="SAM" id="MobiDB-lite"/>
    </source>
</evidence>
<gene>
    <name evidence="3" type="ORF">D9Q98_008099</name>
</gene>
<keyword evidence="2" id="KW-1133">Transmembrane helix</keyword>
<proteinExistence type="predicted"/>
<evidence type="ECO:0008006" key="5">
    <source>
        <dbReference type="Google" id="ProtNLM"/>
    </source>
</evidence>
<name>A0A9D4TG35_CHLVU</name>
<keyword evidence="2" id="KW-0812">Transmembrane</keyword>
<dbReference type="AlphaFoldDB" id="A0A9D4TG35"/>
<accession>A0A9D4TG35</accession>
<evidence type="ECO:0000256" key="2">
    <source>
        <dbReference type="SAM" id="Phobius"/>
    </source>
</evidence>
<protein>
    <recommendedName>
        <fullName evidence="5">MARVEL domain-containing protein</fullName>
    </recommendedName>
</protein>
<dbReference type="Proteomes" id="UP001055712">
    <property type="component" value="Unassembled WGS sequence"/>
</dbReference>
<feature type="transmembrane region" description="Helical" evidence="2">
    <location>
        <begin position="67"/>
        <end position="90"/>
    </location>
</feature>
<feature type="region of interest" description="Disordered" evidence="1">
    <location>
        <begin position="185"/>
        <end position="227"/>
    </location>
</feature>
<organism evidence="3 4">
    <name type="scientific">Chlorella vulgaris</name>
    <name type="common">Green alga</name>
    <dbReference type="NCBI Taxonomy" id="3077"/>
    <lineage>
        <taxon>Eukaryota</taxon>
        <taxon>Viridiplantae</taxon>
        <taxon>Chlorophyta</taxon>
        <taxon>core chlorophytes</taxon>
        <taxon>Trebouxiophyceae</taxon>
        <taxon>Chlorellales</taxon>
        <taxon>Chlorellaceae</taxon>
        <taxon>Chlorella clade</taxon>
        <taxon>Chlorella</taxon>
    </lineage>
</organism>
<dbReference type="EMBL" id="SIDB01000012">
    <property type="protein sequence ID" value="KAI3424710.1"/>
    <property type="molecule type" value="Genomic_DNA"/>
</dbReference>
<feature type="compositionally biased region" description="Basic and acidic residues" evidence="1">
    <location>
        <begin position="202"/>
        <end position="227"/>
    </location>
</feature>